<dbReference type="Proteomes" id="UP000054144">
    <property type="component" value="Unassembled WGS sequence"/>
</dbReference>
<dbReference type="EMBL" id="KN882035">
    <property type="protein sequence ID" value="KIY46330.1"/>
    <property type="molecule type" value="Genomic_DNA"/>
</dbReference>
<protein>
    <submittedName>
        <fullName evidence="1">Uncharacterized protein</fullName>
    </submittedName>
</protein>
<gene>
    <name evidence="1" type="ORF">FISHEDRAFT_75764</name>
</gene>
<accession>A0A0D7A6I6</accession>
<organism evidence="1 2">
    <name type="scientific">Fistulina hepatica ATCC 64428</name>
    <dbReference type="NCBI Taxonomy" id="1128425"/>
    <lineage>
        <taxon>Eukaryota</taxon>
        <taxon>Fungi</taxon>
        <taxon>Dikarya</taxon>
        <taxon>Basidiomycota</taxon>
        <taxon>Agaricomycotina</taxon>
        <taxon>Agaricomycetes</taxon>
        <taxon>Agaricomycetidae</taxon>
        <taxon>Agaricales</taxon>
        <taxon>Fistulinaceae</taxon>
        <taxon>Fistulina</taxon>
    </lineage>
</organism>
<evidence type="ECO:0000313" key="2">
    <source>
        <dbReference type="Proteomes" id="UP000054144"/>
    </source>
</evidence>
<evidence type="ECO:0000313" key="1">
    <source>
        <dbReference type="EMBL" id="KIY46330.1"/>
    </source>
</evidence>
<dbReference type="AlphaFoldDB" id="A0A0D7A6I6"/>
<keyword evidence="2" id="KW-1185">Reference proteome</keyword>
<reference evidence="1 2" key="1">
    <citation type="journal article" date="2015" name="Fungal Genet. Biol.">
        <title>Evolution of novel wood decay mechanisms in Agaricales revealed by the genome sequences of Fistulina hepatica and Cylindrobasidium torrendii.</title>
        <authorList>
            <person name="Floudas D."/>
            <person name="Held B.W."/>
            <person name="Riley R."/>
            <person name="Nagy L.G."/>
            <person name="Koehler G."/>
            <person name="Ransdell A.S."/>
            <person name="Younus H."/>
            <person name="Chow J."/>
            <person name="Chiniquy J."/>
            <person name="Lipzen A."/>
            <person name="Tritt A."/>
            <person name="Sun H."/>
            <person name="Haridas S."/>
            <person name="LaButti K."/>
            <person name="Ohm R.A."/>
            <person name="Kues U."/>
            <person name="Blanchette R.A."/>
            <person name="Grigoriev I.V."/>
            <person name="Minto R.E."/>
            <person name="Hibbett D.S."/>
        </authorList>
    </citation>
    <scope>NUCLEOTIDE SEQUENCE [LARGE SCALE GENOMIC DNA]</scope>
    <source>
        <strain evidence="1 2">ATCC 64428</strain>
    </source>
</reference>
<name>A0A0D7A6I6_9AGAR</name>
<proteinExistence type="predicted"/>
<dbReference type="OrthoDB" id="3260913at2759"/>
<sequence length="266" mass="29442">MLARLTVHVSHVFDLSVDYSSVASRSGSLSLCTVDAGHESVSFSVARLRRALANLFKRDEPDAIAMNVLRTLSDSAVKRVGGTVTPIYQRLSATLMNDIERVTEVLSSLEQLPNSDVSVGEPGGSGDVMNLSHMQDTPERSATTCGGIRHAVASSTRCRITSRRRPSLSIVRREPYVVLSSSSPTVPSIVVHPPKSDRGSCDAKVLHNNRVPRQNSAFGDRLTVPNRRAFNNVFPPMIQRCRFPKRRPTKWKWTRGHWEAVIDDSR</sequence>